<dbReference type="InterPro" id="IPR029039">
    <property type="entry name" value="Flavoprotein-like_sf"/>
</dbReference>
<dbReference type="InterPro" id="IPR005025">
    <property type="entry name" value="FMN_Rdtase-like_dom"/>
</dbReference>
<proteinExistence type="predicted"/>
<dbReference type="RefSeq" id="WP_242152921.1">
    <property type="nucleotide sequence ID" value="NZ_CP093379.1"/>
</dbReference>
<dbReference type="PANTHER" id="PTHR30543:SF21">
    <property type="entry name" value="NAD(P)H-DEPENDENT FMN REDUCTASE LOT6"/>
    <property type="match status" value="1"/>
</dbReference>
<dbReference type="EMBL" id="CP093379">
    <property type="protein sequence ID" value="UNM97428.1"/>
    <property type="molecule type" value="Genomic_DNA"/>
</dbReference>
<dbReference type="SUPFAM" id="SSF52218">
    <property type="entry name" value="Flavoproteins"/>
    <property type="match status" value="1"/>
</dbReference>
<accession>A0ABY3XBV0</accession>
<evidence type="ECO:0000256" key="2">
    <source>
        <dbReference type="ARBA" id="ARBA00022643"/>
    </source>
</evidence>
<keyword evidence="5" id="KW-1185">Reference proteome</keyword>
<dbReference type="Proteomes" id="UP000829542">
    <property type="component" value="Chromosome"/>
</dbReference>
<evidence type="ECO:0000259" key="3">
    <source>
        <dbReference type="Pfam" id="PF03358"/>
    </source>
</evidence>
<name>A0ABY3XBV0_9GAMM</name>
<dbReference type="Gene3D" id="3.40.50.360">
    <property type="match status" value="1"/>
</dbReference>
<keyword evidence="2" id="KW-0288">FMN</keyword>
<gene>
    <name evidence="4" type="ORF">MMG00_06180</name>
</gene>
<keyword evidence="2" id="KW-0285">Flavoprotein</keyword>
<dbReference type="Pfam" id="PF03358">
    <property type="entry name" value="FMN_red"/>
    <property type="match status" value="1"/>
</dbReference>
<dbReference type="PANTHER" id="PTHR30543">
    <property type="entry name" value="CHROMATE REDUCTASE"/>
    <property type="match status" value="1"/>
</dbReference>
<protein>
    <submittedName>
        <fullName evidence="4">NAD(P)H-dependent oxidoreductase</fullName>
    </submittedName>
</protein>
<evidence type="ECO:0000256" key="1">
    <source>
        <dbReference type="ARBA" id="ARBA00001917"/>
    </source>
</evidence>
<evidence type="ECO:0000313" key="5">
    <source>
        <dbReference type="Proteomes" id="UP000829542"/>
    </source>
</evidence>
<reference evidence="4 5" key="1">
    <citation type="submission" date="2022-03" db="EMBL/GenBank/DDBJ databases">
        <title>Ignatzschineria rhizosphaerae HR5S32.</title>
        <authorList>
            <person name="Sun J.Q."/>
            <person name="Feng J.Y."/>
        </authorList>
    </citation>
    <scope>NUCLEOTIDE SEQUENCE [LARGE SCALE GENOMIC DNA]</scope>
    <source>
        <strain evidence="4 5">HR5S32</strain>
    </source>
</reference>
<evidence type="ECO:0000313" key="4">
    <source>
        <dbReference type="EMBL" id="UNM97428.1"/>
    </source>
</evidence>
<dbReference type="InterPro" id="IPR050712">
    <property type="entry name" value="NAD(P)H-dep_reductase"/>
</dbReference>
<feature type="domain" description="NADPH-dependent FMN reductase-like" evidence="3">
    <location>
        <begin position="3"/>
        <end position="146"/>
    </location>
</feature>
<comment type="cofactor">
    <cofactor evidence="1">
        <name>FMN</name>
        <dbReference type="ChEBI" id="CHEBI:58210"/>
    </cofactor>
</comment>
<sequence length="182" mass="19956">MKKVLFIVGSIRQESINRKVALAISKLLSADFTPIFAEIKNLPLYNQDFDGKEPSEVIAFKEQIKACDAVIIVTPEYNRSVPGVLKNALDIGSRPGGQSVWDGKPVGILGASEGAIGTALAQQHLRLIVSFLNMPAMSQPEAYVRYHHALLSEDGKILEAGTKAHLEKWVAAFEAWVKKFVI</sequence>
<organism evidence="4 5">
    <name type="scientific">Ignatzschineria rhizosphaerae</name>
    <dbReference type="NCBI Taxonomy" id="2923279"/>
    <lineage>
        <taxon>Bacteria</taxon>
        <taxon>Pseudomonadati</taxon>
        <taxon>Pseudomonadota</taxon>
        <taxon>Gammaproteobacteria</taxon>
        <taxon>Cardiobacteriales</taxon>
        <taxon>Ignatzschineriaceae</taxon>
        <taxon>Ignatzschineria</taxon>
    </lineage>
</organism>